<keyword evidence="1" id="KW-0472">Membrane</keyword>
<feature type="non-terminal residue" evidence="3">
    <location>
        <position position="1"/>
    </location>
</feature>
<feature type="chain" id="PRO_5041352693" evidence="2">
    <location>
        <begin position="38"/>
        <end position="148"/>
    </location>
</feature>
<dbReference type="AlphaFoldDB" id="A0AA36CQA4"/>
<reference evidence="3" key="1">
    <citation type="submission" date="2023-06" db="EMBL/GenBank/DDBJ databases">
        <authorList>
            <person name="Delattre M."/>
        </authorList>
    </citation>
    <scope>NUCLEOTIDE SEQUENCE</scope>
    <source>
        <strain evidence="3">AF72</strain>
    </source>
</reference>
<sequence length="148" mass="17021">MQKLIPFDSSVLAMRRPSLLPIFVLLVVAIVIISVEADDPTGGFVRYWCDATGKEPCELRKPTLESESDRLRSWFTVRDRKKDREDTYPHPDVLRQWKSFQKADEPPKCDVWELPDEPQTAPTSSAPLPLFATVIIAIIYCTHRVFFD</sequence>
<keyword evidence="1" id="KW-0812">Transmembrane</keyword>
<organism evidence="3 4">
    <name type="scientific">Mesorhabditis spiculigera</name>
    <dbReference type="NCBI Taxonomy" id="96644"/>
    <lineage>
        <taxon>Eukaryota</taxon>
        <taxon>Metazoa</taxon>
        <taxon>Ecdysozoa</taxon>
        <taxon>Nematoda</taxon>
        <taxon>Chromadorea</taxon>
        <taxon>Rhabditida</taxon>
        <taxon>Rhabditina</taxon>
        <taxon>Rhabditomorpha</taxon>
        <taxon>Rhabditoidea</taxon>
        <taxon>Rhabditidae</taxon>
        <taxon>Mesorhabditinae</taxon>
        <taxon>Mesorhabditis</taxon>
    </lineage>
</organism>
<comment type="caution">
    <text evidence="3">The sequence shown here is derived from an EMBL/GenBank/DDBJ whole genome shotgun (WGS) entry which is preliminary data.</text>
</comment>
<accession>A0AA36CQA4</accession>
<keyword evidence="4" id="KW-1185">Reference proteome</keyword>
<gene>
    <name evidence="3" type="ORF">MSPICULIGERA_LOCUS11399</name>
</gene>
<protein>
    <submittedName>
        <fullName evidence="3">Uncharacterized protein</fullName>
    </submittedName>
</protein>
<evidence type="ECO:0000256" key="1">
    <source>
        <dbReference type="SAM" id="Phobius"/>
    </source>
</evidence>
<dbReference type="EMBL" id="CATQJA010002612">
    <property type="protein sequence ID" value="CAJ0573030.1"/>
    <property type="molecule type" value="Genomic_DNA"/>
</dbReference>
<name>A0AA36CQA4_9BILA</name>
<keyword evidence="1" id="KW-1133">Transmembrane helix</keyword>
<evidence type="ECO:0000313" key="3">
    <source>
        <dbReference type="EMBL" id="CAJ0573030.1"/>
    </source>
</evidence>
<feature type="signal peptide" evidence="2">
    <location>
        <begin position="1"/>
        <end position="37"/>
    </location>
</feature>
<evidence type="ECO:0000313" key="4">
    <source>
        <dbReference type="Proteomes" id="UP001177023"/>
    </source>
</evidence>
<dbReference type="Proteomes" id="UP001177023">
    <property type="component" value="Unassembled WGS sequence"/>
</dbReference>
<proteinExistence type="predicted"/>
<evidence type="ECO:0000256" key="2">
    <source>
        <dbReference type="SAM" id="SignalP"/>
    </source>
</evidence>
<feature type="transmembrane region" description="Helical" evidence="1">
    <location>
        <begin position="128"/>
        <end position="147"/>
    </location>
</feature>
<keyword evidence="2" id="KW-0732">Signal</keyword>